<protein>
    <recommendedName>
        <fullName evidence="2">Peptidase S1 domain-containing protein</fullName>
    </recommendedName>
</protein>
<dbReference type="PANTHER" id="PTHR24252:SF7">
    <property type="entry name" value="HYALIN"/>
    <property type="match status" value="1"/>
</dbReference>
<dbReference type="EMBL" id="JAOYFB010000002">
    <property type="protein sequence ID" value="KAK4006062.1"/>
    <property type="molecule type" value="Genomic_DNA"/>
</dbReference>
<evidence type="ECO:0000256" key="1">
    <source>
        <dbReference type="ARBA" id="ARBA00023157"/>
    </source>
</evidence>
<feature type="domain" description="Peptidase S1" evidence="2">
    <location>
        <begin position="204"/>
        <end position="460"/>
    </location>
</feature>
<dbReference type="InterPro" id="IPR043504">
    <property type="entry name" value="Peptidase_S1_PA_chymotrypsin"/>
</dbReference>
<reference evidence="3 4" key="1">
    <citation type="journal article" date="2023" name="Nucleic Acids Res.">
        <title>The hologenome of Daphnia magna reveals possible DNA methylation and microbiome-mediated evolution of the host genome.</title>
        <authorList>
            <person name="Chaturvedi A."/>
            <person name="Li X."/>
            <person name="Dhandapani V."/>
            <person name="Marshall H."/>
            <person name="Kissane S."/>
            <person name="Cuenca-Cambronero M."/>
            <person name="Asole G."/>
            <person name="Calvet F."/>
            <person name="Ruiz-Romero M."/>
            <person name="Marangio P."/>
            <person name="Guigo R."/>
            <person name="Rago D."/>
            <person name="Mirbahai L."/>
            <person name="Eastwood N."/>
            <person name="Colbourne J.K."/>
            <person name="Zhou J."/>
            <person name="Mallon E."/>
            <person name="Orsini L."/>
        </authorList>
    </citation>
    <scope>NUCLEOTIDE SEQUENCE [LARGE SCALE GENOMIC DNA]</scope>
    <source>
        <strain evidence="3">LRV0_1</strain>
    </source>
</reference>
<keyword evidence="1" id="KW-1015">Disulfide bond</keyword>
<feature type="domain" description="Peptidase S1" evidence="2">
    <location>
        <begin position="598"/>
        <end position="741"/>
    </location>
</feature>
<gene>
    <name evidence="3" type="ORF">OUZ56_011192</name>
</gene>
<organism evidence="3 4">
    <name type="scientific">Daphnia magna</name>
    <dbReference type="NCBI Taxonomy" id="35525"/>
    <lineage>
        <taxon>Eukaryota</taxon>
        <taxon>Metazoa</taxon>
        <taxon>Ecdysozoa</taxon>
        <taxon>Arthropoda</taxon>
        <taxon>Crustacea</taxon>
        <taxon>Branchiopoda</taxon>
        <taxon>Diplostraca</taxon>
        <taxon>Cladocera</taxon>
        <taxon>Anomopoda</taxon>
        <taxon>Daphniidae</taxon>
        <taxon>Daphnia</taxon>
    </lineage>
</organism>
<dbReference type="Pfam" id="PF00089">
    <property type="entry name" value="Trypsin"/>
    <property type="match status" value="2"/>
</dbReference>
<dbReference type="InterPro" id="IPR001314">
    <property type="entry name" value="Peptidase_S1A"/>
</dbReference>
<dbReference type="Proteomes" id="UP001234178">
    <property type="component" value="Unassembled WGS sequence"/>
</dbReference>
<dbReference type="InterPro" id="IPR001254">
    <property type="entry name" value="Trypsin_dom"/>
</dbReference>
<evidence type="ECO:0000313" key="4">
    <source>
        <dbReference type="Proteomes" id="UP001234178"/>
    </source>
</evidence>
<dbReference type="Gene3D" id="2.40.10.10">
    <property type="entry name" value="Trypsin-like serine proteases"/>
    <property type="match status" value="3"/>
</dbReference>
<keyword evidence="4" id="KW-1185">Reference proteome</keyword>
<dbReference type="PRINTS" id="PR00722">
    <property type="entry name" value="CHYMOTRYPSIN"/>
</dbReference>
<dbReference type="PROSITE" id="PS50240">
    <property type="entry name" value="TRYPSIN_DOM"/>
    <property type="match status" value="2"/>
</dbReference>
<accession>A0ABQ9YZI1</accession>
<comment type="caution">
    <text evidence="3">The sequence shown here is derived from an EMBL/GenBank/DDBJ whole genome shotgun (WGS) entry which is preliminary data.</text>
</comment>
<evidence type="ECO:0000313" key="3">
    <source>
        <dbReference type="EMBL" id="KAK4006062.1"/>
    </source>
</evidence>
<proteinExistence type="predicted"/>
<name>A0ABQ9YZI1_9CRUS</name>
<sequence>MNVDAMATTTGTPWVRTWSNQTRCRSGQDKTRLTEQNKNVSVVETLKTHRCERIIGMLKVNEFASAVFVAAMALLGQVDGHIYQTNDAIVFAVDRTWDGSFLAKSFPLSPLDFVPIKTFLNGGLVPNWHIVPSAEPSPSQMNSYSIGLHPQQQGPNFYSWLHHPFVYGGAYIVPAIDSRSGQTLKQETKQNSIPCGAGPDKSSIGGGEQAVPNSWPFMVGFMTPDSGKVNCGGSLISETEVLTAAQCFERKSVFQLSQMVVKLGMHYRGDGKYEPDDALVTRRINHLAVHKAYNTGNRYFDIAIITMDSAVAYSKAISPVCLAPASGKPDVYAGETAVILGWGRLGDDEDFSPTLMQANVPIMTNEECRRIYTEPGQIPNHMMCTSSALSDACEGDNGGPLVVKSKEDGAWYQAGIVSWRRGCKSATYPASVYTRKSIRSVSSSRTRNVLIVEALKRIEKERMAIPKANHLTAAAFIAAITLLGTVNGRIYQTNDAIVFEFDRAWDGSFLAKHFPASQSDYLPIKNFLNGGVIPRSHIPMLEPSTQSNRHSSIRDQNSYRWAHYDPFMFAGARVVPESPPNNSRTTQCGAGPDTYQRIASGVDAIPNSWPFSVGMMSFLSGDISCGGSLISETKVLIAARCVERLSMLELWYTNLKLGMHELDDSQATRRISRMMVHKDYNPKTNSSDIAILTMDAPVAYTKAISPVCLPAVSTNVDAHAGKVAYIMGWGPTISTSKNKQN</sequence>
<evidence type="ECO:0000259" key="2">
    <source>
        <dbReference type="PROSITE" id="PS50240"/>
    </source>
</evidence>
<dbReference type="SUPFAM" id="SSF50494">
    <property type="entry name" value="Trypsin-like serine proteases"/>
    <property type="match status" value="2"/>
</dbReference>
<dbReference type="CDD" id="cd00190">
    <property type="entry name" value="Tryp_SPc"/>
    <property type="match status" value="1"/>
</dbReference>
<dbReference type="PANTHER" id="PTHR24252">
    <property type="entry name" value="ACROSIN-RELATED"/>
    <property type="match status" value="1"/>
</dbReference>
<dbReference type="InterPro" id="IPR009003">
    <property type="entry name" value="Peptidase_S1_PA"/>
</dbReference>
<dbReference type="SMART" id="SM00020">
    <property type="entry name" value="Tryp_SPc"/>
    <property type="match status" value="1"/>
</dbReference>